<name>A0A2A5T2W9_9GAMM</name>
<dbReference type="Proteomes" id="UP000219020">
    <property type="component" value="Unassembled WGS sequence"/>
</dbReference>
<keyword evidence="2" id="KW-1185">Reference proteome</keyword>
<evidence type="ECO:0008006" key="3">
    <source>
        <dbReference type="Google" id="ProtNLM"/>
    </source>
</evidence>
<proteinExistence type="predicted"/>
<evidence type="ECO:0000313" key="2">
    <source>
        <dbReference type="Proteomes" id="UP000219020"/>
    </source>
</evidence>
<dbReference type="AlphaFoldDB" id="A0A2A5T2W9"/>
<reference evidence="2" key="1">
    <citation type="submission" date="2017-04" db="EMBL/GenBank/DDBJ databases">
        <title>Genome evolution of the luminous symbionts of deep sea anglerfish.</title>
        <authorList>
            <person name="Hendry T.A."/>
        </authorList>
    </citation>
    <scope>NUCLEOTIDE SEQUENCE [LARGE SCALE GENOMIC DNA]</scope>
</reference>
<sequence>MNNLDAILTKIEDLCQVFLIFSEKNLILGIKIRHKPS</sequence>
<comment type="caution">
    <text evidence="1">The sequence shown here is derived from an EMBL/GenBank/DDBJ whole genome shotgun (WGS) entry which is preliminary data.</text>
</comment>
<evidence type="ECO:0000313" key="1">
    <source>
        <dbReference type="EMBL" id="PCS22496.1"/>
    </source>
</evidence>
<protein>
    <recommendedName>
        <fullName evidence="3">Mobile element protein</fullName>
    </recommendedName>
</protein>
<organism evidence="1 2">
    <name type="scientific">Candidatus Enterovibrio escicola</name>
    <dbReference type="NCBI Taxonomy" id="1927127"/>
    <lineage>
        <taxon>Bacteria</taxon>
        <taxon>Pseudomonadati</taxon>
        <taxon>Pseudomonadota</taxon>
        <taxon>Gammaproteobacteria</taxon>
        <taxon>Vibrionales</taxon>
        <taxon>Vibrionaceae</taxon>
        <taxon>Enterovibrio</taxon>
    </lineage>
</organism>
<accession>A0A2A5T2W9</accession>
<gene>
    <name evidence="1" type="ORF">BTN49_1905</name>
</gene>
<dbReference type="EMBL" id="NBYY01000018">
    <property type="protein sequence ID" value="PCS22496.1"/>
    <property type="molecule type" value="Genomic_DNA"/>
</dbReference>